<dbReference type="Proteomes" id="UP000664480">
    <property type="component" value="Unassembled WGS sequence"/>
</dbReference>
<sequence length="300" mass="34360">MSSTNQINPISAFILSVLSEKSEEKSTVWLAQKREKILISGKEMDFFMAFSQASRYFKKNPLNLTEDQINEIQSLSPGLRIDLWDQLQLARVYLLLQYPAADAASWKNTLQKLFETGDMYEIEALYAALPIMPYAEEMVARAREGLRTNITSVFDAVALNNPYPATYFDESAWNQMVVKAIFMQRPLFKIQNAEQRANQELADIIIDFAHERWSAGRDVIPELWRFVGPFISEKNLKDIKKVVSSENKLERKAALLACSMSDFSEAKDLINEYPEIKKDIDSGHLTWELIGQETLEKALS</sequence>
<keyword evidence="2" id="KW-1185">Reference proteome</keyword>
<dbReference type="InterPro" id="IPR047715">
    <property type="entry name" value="EboA_dom"/>
</dbReference>
<dbReference type="NCBIfam" id="NF035938">
    <property type="entry name" value="EboA_domain"/>
    <property type="match status" value="1"/>
</dbReference>
<dbReference type="RefSeq" id="WP_206587716.1">
    <property type="nucleotide sequence ID" value="NZ_JAFKCU010000004.1"/>
</dbReference>
<proteinExistence type="predicted"/>
<comment type="caution">
    <text evidence="1">The sequence shown here is derived from an EMBL/GenBank/DDBJ whole genome shotgun (WGS) entry which is preliminary data.</text>
</comment>
<evidence type="ECO:0000313" key="1">
    <source>
        <dbReference type="EMBL" id="MBN7817039.1"/>
    </source>
</evidence>
<evidence type="ECO:0000313" key="2">
    <source>
        <dbReference type="Proteomes" id="UP000664480"/>
    </source>
</evidence>
<dbReference type="EMBL" id="JAFKCU010000004">
    <property type="protein sequence ID" value="MBN7817039.1"/>
    <property type="molecule type" value="Genomic_DNA"/>
</dbReference>
<organism evidence="1 2">
    <name type="scientific">Algoriphagus pacificus</name>
    <dbReference type="NCBI Taxonomy" id="2811234"/>
    <lineage>
        <taxon>Bacteria</taxon>
        <taxon>Pseudomonadati</taxon>
        <taxon>Bacteroidota</taxon>
        <taxon>Cytophagia</taxon>
        <taxon>Cytophagales</taxon>
        <taxon>Cyclobacteriaceae</taxon>
        <taxon>Algoriphagus</taxon>
    </lineage>
</organism>
<gene>
    <name evidence="1" type="ORF">J0A69_16475</name>
</gene>
<protein>
    <submittedName>
        <fullName evidence="1">EboA domain-containing protein</fullName>
    </submittedName>
</protein>
<reference evidence="1 2" key="1">
    <citation type="submission" date="2021-03" db="EMBL/GenBank/DDBJ databases">
        <title>novel species isolated from a fishpond in China.</title>
        <authorList>
            <person name="Lu H."/>
            <person name="Cai Z."/>
        </authorList>
    </citation>
    <scope>NUCLEOTIDE SEQUENCE [LARGE SCALE GENOMIC DNA]</scope>
    <source>
        <strain evidence="1 2">YJ13C</strain>
    </source>
</reference>
<accession>A0ABS3CIW1</accession>
<name>A0ABS3CIW1_9BACT</name>